<reference evidence="3" key="1">
    <citation type="journal article" date="2014" name="Nat. Commun.">
        <title>Genomic adaptations of the halophilic Dead Sea filamentous fungus Eurotium rubrum.</title>
        <authorList>
            <person name="Kis-Papo T."/>
            <person name="Weig A.R."/>
            <person name="Riley R."/>
            <person name="Persoh D."/>
            <person name="Salamov A."/>
            <person name="Sun H."/>
            <person name="Lipzen A."/>
            <person name="Wasser S.P."/>
            <person name="Rambold G."/>
            <person name="Grigoriev I.V."/>
            <person name="Nevo E."/>
        </authorList>
    </citation>
    <scope>NUCLEOTIDE SEQUENCE [LARGE SCALE GENOMIC DNA]</scope>
    <source>
        <strain evidence="3">CBS 135680</strain>
    </source>
</reference>
<keyword evidence="1" id="KW-0472">Membrane</keyword>
<accession>A0A017SSG3</accession>
<dbReference type="RefSeq" id="XP_040643601.1">
    <property type="nucleotide sequence ID" value="XM_040779891.1"/>
</dbReference>
<dbReference type="EMBL" id="KK088411">
    <property type="protein sequence ID" value="EYE99913.1"/>
    <property type="molecule type" value="Genomic_DNA"/>
</dbReference>
<keyword evidence="3" id="KW-1185">Reference proteome</keyword>
<dbReference type="OrthoDB" id="6499973at2759"/>
<dbReference type="GeneID" id="63695015"/>
<protein>
    <submittedName>
        <fullName evidence="2">Uncharacterized protein</fullName>
    </submittedName>
</protein>
<evidence type="ECO:0000256" key="1">
    <source>
        <dbReference type="SAM" id="Phobius"/>
    </source>
</evidence>
<proteinExistence type="predicted"/>
<dbReference type="Proteomes" id="UP000019804">
    <property type="component" value="Unassembled WGS sequence"/>
</dbReference>
<dbReference type="AlphaFoldDB" id="A0A017SSG3"/>
<keyword evidence="1" id="KW-1133">Transmembrane helix</keyword>
<dbReference type="HOGENOM" id="CLU_1057617_0_0_1"/>
<feature type="transmembrane region" description="Helical" evidence="1">
    <location>
        <begin position="133"/>
        <end position="158"/>
    </location>
</feature>
<sequence>MRDSYELNDNLTVQDTPADDATVSLAFPEGGREAWSCLLGSFLLVFGSFGFQTSGKKATCGIVCRVNQFPPVGTIQYYISTHQLSDYSVRDSGHCLLVVRYAALSTDVQFYSLTVLNSVSLVGRILSGLAADILGCFNILLLLVVIILLVMSAVWLPFGFRDEATLYAVVAIFGSGSDGRLYLLRRTVYCVSVFGVLLTVPVGGELEVGIAGLGLEMEGQLAVPIYYELQGLLDEASGCKERLKDPDEDLSLTVKGIKKYKKN</sequence>
<name>A0A017SSG3_ASPRC</name>
<evidence type="ECO:0000313" key="3">
    <source>
        <dbReference type="Proteomes" id="UP000019804"/>
    </source>
</evidence>
<feature type="transmembrane region" description="Helical" evidence="1">
    <location>
        <begin position="164"/>
        <end position="183"/>
    </location>
</feature>
<keyword evidence="1" id="KW-0812">Transmembrane</keyword>
<evidence type="ECO:0000313" key="2">
    <source>
        <dbReference type="EMBL" id="EYE99913.1"/>
    </source>
</evidence>
<organism evidence="2 3">
    <name type="scientific">Aspergillus ruber (strain CBS 135680)</name>
    <dbReference type="NCBI Taxonomy" id="1388766"/>
    <lineage>
        <taxon>Eukaryota</taxon>
        <taxon>Fungi</taxon>
        <taxon>Dikarya</taxon>
        <taxon>Ascomycota</taxon>
        <taxon>Pezizomycotina</taxon>
        <taxon>Eurotiomycetes</taxon>
        <taxon>Eurotiomycetidae</taxon>
        <taxon>Eurotiales</taxon>
        <taxon>Aspergillaceae</taxon>
        <taxon>Aspergillus</taxon>
        <taxon>Aspergillus subgen. Aspergillus</taxon>
    </lineage>
</organism>
<gene>
    <name evidence="2" type="ORF">EURHEDRAFT_399051</name>
</gene>